<evidence type="ECO:0000313" key="1">
    <source>
        <dbReference type="EMBL" id="MFC4376342.1"/>
    </source>
</evidence>
<comment type="caution">
    <text evidence="1">The sequence shown here is derived from an EMBL/GenBank/DDBJ whole genome shotgun (WGS) entry which is preliminary data.</text>
</comment>
<dbReference type="RefSeq" id="WP_378564908.1">
    <property type="nucleotide sequence ID" value="NZ_JBHSDL010000025.1"/>
</dbReference>
<dbReference type="Proteomes" id="UP001595844">
    <property type="component" value="Unassembled WGS sequence"/>
</dbReference>
<keyword evidence="2" id="KW-1185">Reference proteome</keyword>
<sequence length="93" mass="10200">MTKLESARNLSDAHARSRLRSTAQLAALHLRHGEAEHGVRLAREAIADARGTTSARAVHDICRIHRLTTEPRIKTSGPVAELREETSALLDSL</sequence>
<accession>A0ABV8VL30</accession>
<proteinExistence type="predicted"/>
<dbReference type="EMBL" id="JBHSDL010000025">
    <property type="protein sequence ID" value="MFC4376342.1"/>
    <property type="molecule type" value="Genomic_DNA"/>
</dbReference>
<organism evidence="1 2">
    <name type="scientific">Nocardia halotolerans</name>
    <dbReference type="NCBI Taxonomy" id="1755878"/>
    <lineage>
        <taxon>Bacteria</taxon>
        <taxon>Bacillati</taxon>
        <taxon>Actinomycetota</taxon>
        <taxon>Actinomycetes</taxon>
        <taxon>Mycobacteriales</taxon>
        <taxon>Nocardiaceae</taxon>
        <taxon>Nocardia</taxon>
    </lineage>
</organism>
<gene>
    <name evidence="1" type="ORF">ACFO5K_19785</name>
</gene>
<name>A0ABV8VL30_9NOCA</name>
<evidence type="ECO:0008006" key="3">
    <source>
        <dbReference type="Google" id="ProtNLM"/>
    </source>
</evidence>
<evidence type="ECO:0000313" key="2">
    <source>
        <dbReference type="Proteomes" id="UP001595844"/>
    </source>
</evidence>
<reference evidence="2" key="1">
    <citation type="journal article" date="2019" name="Int. J. Syst. Evol. Microbiol.">
        <title>The Global Catalogue of Microorganisms (GCM) 10K type strain sequencing project: providing services to taxonomists for standard genome sequencing and annotation.</title>
        <authorList>
            <consortium name="The Broad Institute Genomics Platform"/>
            <consortium name="The Broad Institute Genome Sequencing Center for Infectious Disease"/>
            <person name="Wu L."/>
            <person name="Ma J."/>
        </authorList>
    </citation>
    <scope>NUCLEOTIDE SEQUENCE [LARGE SCALE GENOMIC DNA]</scope>
    <source>
        <strain evidence="2">IBRC-M 10490</strain>
    </source>
</reference>
<protein>
    <recommendedName>
        <fullName evidence="3">Transcriptional regulator</fullName>
    </recommendedName>
</protein>